<dbReference type="InterPro" id="IPR045851">
    <property type="entry name" value="AMP-bd_C_sf"/>
</dbReference>
<dbReference type="EMBL" id="UAUI01000001">
    <property type="protein sequence ID" value="SPZ34902.1"/>
    <property type="molecule type" value="Genomic_DNA"/>
</dbReference>
<protein>
    <submittedName>
        <fullName evidence="3">Fatty-acid--CoA ligase</fullName>
        <ecNumber evidence="3">6.2.1.3</ecNumber>
    </submittedName>
</protein>
<dbReference type="PROSITE" id="PS00455">
    <property type="entry name" value="AMP_BINDING"/>
    <property type="match status" value="1"/>
</dbReference>
<sequence>MNLSIWQIFRALADAHPQLEAVIDHQRRFTYRDLGERATRLANVLTEHGLGTRVPRSELNPWELGQDTVALLMHNGVEYAESLLAASASRVASMNVNYAYTPAEMEYVLNDGGAAAVVYHARLAPVLAEVLPRLRREPLLIQVADDSHTPLLPGALDYEETLSDSSTRLRATEHCGDDIQMIYTGGTTGMPKAVLWRQDDVWSACLARGDHRYGTTIDELVAYVGSRERGKIVVCVPMMHGSGAFQTFSGLVYGDTLVYTGEQGHFRADDVLDTIARERVTSLLMIGEAYAKPLVAELATGRHDISSLRLVLSGGAPITQRSKQALTAALKPAAFIELMAASETGSALERHDATGADLPNGVFRPRRGAGVSVLDVTRTHKLEAGHSEPGYLAKAGSLPLGYLGDQAKTEATFTTLDGQRYSVPGDLARLRADGLVELLGRDSATINTGGEKVFAEEVEEALTMHPSVADAAVAGRPSERWGQEVTAIVEIAAGIEITDEEIKASAAESIARYKLPKKIIRVDRVQRTANGKIDRPWAKKVAADGLL</sequence>
<dbReference type="PANTHER" id="PTHR43767:SF1">
    <property type="entry name" value="NONRIBOSOMAL PEPTIDE SYNTHASE PES1 (EUROFUNG)-RELATED"/>
    <property type="match status" value="1"/>
</dbReference>
<dbReference type="InterPro" id="IPR050237">
    <property type="entry name" value="ATP-dep_AMP-bd_enzyme"/>
</dbReference>
<dbReference type="GO" id="GO:0004467">
    <property type="term" value="F:long-chain fatty acid-CoA ligase activity"/>
    <property type="evidence" value="ECO:0007669"/>
    <property type="project" value="UniProtKB-EC"/>
</dbReference>
<dbReference type="InterPro" id="IPR042099">
    <property type="entry name" value="ANL_N_sf"/>
</dbReference>
<dbReference type="AlphaFoldDB" id="A0AB38F601"/>
<comment type="caution">
    <text evidence="3">The sequence shown here is derived from an EMBL/GenBank/DDBJ whole genome shotgun (WGS) entry which is preliminary data.</text>
</comment>
<name>A0AB38F601_RHOWR</name>
<dbReference type="EC" id="6.2.1.3" evidence="3"/>
<evidence type="ECO:0000313" key="3">
    <source>
        <dbReference type="EMBL" id="SPZ34902.1"/>
    </source>
</evidence>
<dbReference type="InterPro" id="IPR020845">
    <property type="entry name" value="AMP-binding_CS"/>
</dbReference>
<evidence type="ECO:0000259" key="2">
    <source>
        <dbReference type="Pfam" id="PF13193"/>
    </source>
</evidence>
<dbReference type="PANTHER" id="PTHR43767">
    <property type="entry name" value="LONG-CHAIN-FATTY-ACID--COA LIGASE"/>
    <property type="match status" value="1"/>
</dbReference>
<dbReference type="Pfam" id="PF13193">
    <property type="entry name" value="AMP-binding_C"/>
    <property type="match status" value="1"/>
</dbReference>
<reference evidence="3 4" key="1">
    <citation type="submission" date="2018-06" db="EMBL/GenBank/DDBJ databases">
        <authorList>
            <consortium name="Pathogen Informatics"/>
            <person name="Doyle S."/>
        </authorList>
    </citation>
    <scope>NUCLEOTIDE SEQUENCE [LARGE SCALE GENOMIC DNA]</scope>
    <source>
        <strain evidence="3 4">NCTC13229</strain>
    </source>
</reference>
<accession>A0AB38F601</accession>
<organism evidence="3 4">
    <name type="scientific">Rhodococcus wratislaviensis</name>
    <name type="common">Tsukamurella wratislaviensis</name>
    <dbReference type="NCBI Taxonomy" id="44752"/>
    <lineage>
        <taxon>Bacteria</taxon>
        <taxon>Bacillati</taxon>
        <taxon>Actinomycetota</taxon>
        <taxon>Actinomycetes</taxon>
        <taxon>Mycobacteriales</taxon>
        <taxon>Nocardiaceae</taxon>
        <taxon>Rhodococcus</taxon>
    </lineage>
</organism>
<dbReference type="Pfam" id="PF00501">
    <property type="entry name" value="AMP-binding"/>
    <property type="match status" value="1"/>
</dbReference>
<dbReference type="SUPFAM" id="SSF56801">
    <property type="entry name" value="Acetyl-CoA synthetase-like"/>
    <property type="match status" value="1"/>
</dbReference>
<dbReference type="Gene3D" id="3.30.300.30">
    <property type="match status" value="1"/>
</dbReference>
<dbReference type="Gene3D" id="3.40.50.12780">
    <property type="entry name" value="N-terminal domain of ligase-like"/>
    <property type="match status" value="1"/>
</dbReference>
<gene>
    <name evidence="3" type="ORF">NCTC13229_00495</name>
</gene>
<dbReference type="RefSeq" id="WP_112298398.1">
    <property type="nucleotide sequence ID" value="NZ_QTTP01000001.1"/>
</dbReference>
<proteinExistence type="predicted"/>
<keyword evidence="3" id="KW-0436">Ligase</keyword>
<dbReference type="InterPro" id="IPR000873">
    <property type="entry name" value="AMP-dep_synth/lig_dom"/>
</dbReference>
<feature type="domain" description="AMP-dependent synthetase/ligase" evidence="1">
    <location>
        <begin position="11"/>
        <end position="393"/>
    </location>
</feature>
<dbReference type="Proteomes" id="UP000251211">
    <property type="component" value="Unassembled WGS sequence"/>
</dbReference>
<dbReference type="NCBIfam" id="NF005863">
    <property type="entry name" value="PRK07798.1"/>
    <property type="match status" value="1"/>
</dbReference>
<dbReference type="InterPro" id="IPR025110">
    <property type="entry name" value="AMP-bd_C"/>
</dbReference>
<evidence type="ECO:0000259" key="1">
    <source>
        <dbReference type="Pfam" id="PF00501"/>
    </source>
</evidence>
<feature type="domain" description="AMP-binding enzyme C-terminal" evidence="2">
    <location>
        <begin position="457"/>
        <end position="532"/>
    </location>
</feature>
<evidence type="ECO:0000313" key="4">
    <source>
        <dbReference type="Proteomes" id="UP000251211"/>
    </source>
</evidence>